<feature type="domain" description="CoA carboxyltransferase C-terminal" evidence="21">
    <location>
        <begin position="230"/>
        <end position="454"/>
    </location>
</feature>
<evidence type="ECO:0000256" key="14">
    <source>
        <dbReference type="ARBA" id="ARBA00022832"/>
    </source>
</evidence>
<dbReference type="Gene3D" id="3.90.226.10">
    <property type="entry name" value="2-enoyl-CoA Hydratase, Chain A, domain 1"/>
    <property type="match status" value="2"/>
</dbReference>
<evidence type="ECO:0000256" key="1">
    <source>
        <dbReference type="ARBA" id="ARBA00001947"/>
    </source>
</evidence>
<dbReference type="PRINTS" id="PR01070">
    <property type="entry name" value="ACCCTRFRASEB"/>
</dbReference>
<dbReference type="Pfam" id="PF03255">
    <property type="entry name" value="ACCA"/>
    <property type="match status" value="1"/>
</dbReference>
<evidence type="ECO:0000259" key="21">
    <source>
        <dbReference type="PROSITE" id="PS50989"/>
    </source>
</evidence>
<dbReference type="InterPro" id="IPR011763">
    <property type="entry name" value="COA_CT_C"/>
</dbReference>
<dbReference type="PROSITE" id="PS50980">
    <property type="entry name" value="COA_CT_NTER"/>
    <property type="match status" value="1"/>
</dbReference>
<comment type="similarity">
    <text evidence="4">In the C-terminal section; belongs to the AccA family.</text>
</comment>
<evidence type="ECO:0000256" key="18">
    <source>
        <dbReference type="ARBA" id="ARBA00025280"/>
    </source>
</evidence>
<keyword evidence="15" id="KW-0067">ATP-binding</keyword>
<dbReference type="GO" id="GO:0016740">
    <property type="term" value="F:transferase activity"/>
    <property type="evidence" value="ECO:0007669"/>
    <property type="project" value="UniProtKB-KW"/>
</dbReference>
<keyword evidence="9" id="KW-0963">Cytoplasm</keyword>
<keyword evidence="13" id="KW-0862">Zinc</keyword>
<gene>
    <name evidence="22" type="ORF">GCM10022383_26320</name>
</gene>
<keyword evidence="12" id="KW-0547">Nucleotide-binding</keyword>
<evidence type="ECO:0000256" key="16">
    <source>
        <dbReference type="ARBA" id="ARBA00023098"/>
    </source>
</evidence>
<comment type="similarity">
    <text evidence="5">In the N-terminal section; belongs to the AccD/PCCB family.</text>
</comment>
<comment type="subcellular location">
    <subcellularLocation>
        <location evidence="2">Cytoplasm</location>
    </subcellularLocation>
</comment>
<evidence type="ECO:0000256" key="5">
    <source>
        <dbReference type="ARBA" id="ARBA00010284"/>
    </source>
</evidence>
<protein>
    <recommendedName>
        <fullName evidence="8">Acetyl-coenzyme A carboxylase carboxyl transferase subunits beta/alpha</fullName>
        <ecNumber evidence="7">2.1.3.15</ecNumber>
    </recommendedName>
</protein>
<evidence type="ECO:0000259" key="20">
    <source>
        <dbReference type="PROSITE" id="PS50980"/>
    </source>
</evidence>
<sequence length="475" mass="49544">MTQEPALTLERNTITDLPFADMWDADLGSRDPLDFPGFEAVSARDESLRAGLVHAPLGDYVLIEVDFAREGGTLGAVTGERMVRAYRRATERGLPIAQIISSGGARLQEGYFALTQMTRTASAAAAHRAAGLMTASAFRSPTAGGIFASWGNTAEVRAASPGATLGFAGPRVVQTVTGAFPPATSHTAESALANGLIDAIVPEEEQLAWLERAIGVRAGAPALATDHAGPAFAGAAATAWDAILASRAPERPSGADWASWITDSWIELRGPGERLRAGIAEIGDQRLIVIALDRDRSGGTLSLPRPEDYRLARRAVGLADRLRLPVLTIIDTPGADPSPSSEAGGIANEIAELLVALADLRSVSVSLVVGEAGSGGAVAFAHTDTLYMLEGSAFPVIGPEAGAAVIYRDPERAREFAEAIQPLPAQLVAFGFADAALPETVPEVRAAIAAALDPERIGRRNTRPDRAVEGAVGTE</sequence>
<dbReference type="PANTHER" id="PTHR42853">
    <property type="entry name" value="ACETYL-COENZYME A CARBOXYLASE CARBOXYL TRANSFERASE SUBUNIT ALPHA"/>
    <property type="match status" value="1"/>
</dbReference>
<dbReference type="InterPro" id="IPR029045">
    <property type="entry name" value="ClpP/crotonase-like_dom_sf"/>
</dbReference>
<evidence type="ECO:0000256" key="15">
    <source>
        <dbReference type="ARBA" id="ARBA00022840"/>
    </source>
</evidence>
<evidence type="ECO:0000256" key="19">
    <source>
        <dbReference type="ARBA" id="ARBA00049152"/>
    </source>
</evidence>
<dbReference type="InterPro" id="IPR011762">
    <property type="entry name" value="COA_CT_N"/>
</dbReference>
<dbReference type="EMBL" id="BAABCP010000002">
    <property type="protein sequence ID" value="GAA3947230.1"/>
    <property type="molecule type" value="Genomic_DNA"/>
</dbReference>
<evidence type="ECO:0000256" key="7">
    <source>
        <dbReference type="ARBA" id="ARBA00011883"/>
    </source>
</evidence>
<keyword evidence="10" id="KW-0444">Lipid biosynthesis</keyword>
<dbReference type="RefSeq" id="WP_344820163.1">
    <property type="nucleotide sequence ID" value="NZ_BAABCP010000002.1"/>
</dbReference>
<keyword evidence="11 22" id="KW-0808">Transferase</keyword>
<evidence type="ECO:0000313" key="23">
    <source>
        <dbReference type="Proteomes" id="UP001501591"/>
    </source>
</evidence>
<dbReference type="PROSITE" id="PS50989">
    <property type="entry name" value="COA_CT_CTER"/>
    <property type="match status" value="1"/>
</dbReference>
<feature type="domain" description="CoA carboxyltransferase N-terminal" evidence="20">
    <location>
        <begin position="1"/>
        <end position="232"/>
    </location>
</feature>
<keyword evidence="14" id="KW-0276">Fatty acid metabolism</keyword>
<evidence type="ECO:0000313" key="22">
    <source>
        <dbReference type="EMBL" id="GAA3947230.1"/>
    </source>
</evidence>
<dbReference type="EC" id="2.1.3.15" evidence="7"/>
<comment type="catalytic activity">
    <reaction evidence="19">
        <text>N(6)-carboxybiotinyl-L-lysyl-[protein] + acetyl-CoA = N(6)-biotinyl-L-lysyl-[protein] + malonyl-CoA</text>
        <dbReference type="Rhea" id="RHEA:54728"/>
        <dbReference type="Rhea" id="RHEA-COMP:10505"/>
        <dbReference type="Rhea" id="RHEA-COMP:10506"/>
        <dbReference type="ChEBI" id="CHEBI:57288"/>
        <dbReference type="ChEBI" id="CHEBI:57384"/>
        <dbReference type="ChEBI" id="CHEBI:83144"/>
        <dbReference type="ChEBI" id="CHEBI:83145"/>
        <dbReference type="EC" id="2.1.3.15"/>
    </reaction>
</comment>
<keyword evidence="23" id="KW-1185">Reference proteome</keyword>
<dbReference type="InterPro" id="IPR000438">
    <property type="entry name" value="Acetyl_CoA_COase_Trfase_b_su"/>
</dbReference>
<keyword evidence="16" id="KW-0443">Lipid metabolism</keyword>
<dbReference type="InterPro" id="IPR001095">
    <property type="entry name" value="Acetyl_CoA_COase_a_su"/>
</dbReference>
<evidence type="ECO:0000256" key="8">
    <source>
        <dbReference type="ARBA" id="ARBA00018312"/>
    </source>
</evidence>
<evidence type="ECO:0000256" key="11">
    <source>
        <dbReference type="ARBA" id="ARBA00022679"/>
    </source>
</evidence>
<keyword evidence="13" id="KW-0863">Zinc-finger</keyword>
<evidence type="ECO:0000256" key="6">
    <source>
        <dbReference type="ARBA" id="ARBA00011664"/>
    </source>
</evidence>
<reference evidence="23" key="1">
    <citation type="journal article" date="2019" name="Int. J. Syst. Evol. Microbiol.">
        <title>The Global Catalogue of Microorganisms (GCM) 10K type strain sequencing project: providing services to taxonomists for standard genome sequencing and annotation.</title>
        <authorList>
            <consortium name="The Broad Institute Genomics Platform"/>
            <consortium name="The Broad Institute Genome Sequencing Center for Infectious Disease"/>
            <person name="Wu L."/>
            <person name="Ma J."/>
        </authorList>
    </citation>
    <scope>NUCLEOTIDE SEQUENCE [LARGE SCALE GENOMIC DNA]</scope>
    <source>
        <strain evidence="23">JCM 17024</strain>
    </source>
</reference>
<evidence type="ECO:0000256" key="13">
    <source>
        <dbReference type="ARBA" id="ARBA00022771"/>
    </source>
</evidence>
<comment type="cofactor">
    <cofactor evidence="1">
        <name>Zn(2+)</name>
        <dbReference type="ChEBI" id="CHEBI:29105"/>
    </cofactor>
</comment>
<organism evidence="22 23">
    <name type="scientific">Microbacterium soli</name>
    <dbReference type="NCBI Taxonomy" id="446075"/>
    <lineage>
        <taxon>Bacteria</taxon>
        <taxon>Bacillati</taxon>
        <taxon>Actinomycetota</taxon>
        <taxon>Actinomycetes</taxon>
        <taxon>Micrococcales</taxon>
        <taxon>Microbacteriaceae</taxon>
        <taxon>Microbacterium</taxon>
    </lineage>
</organism>
<evidence type="ECO:0000256" key="12">
    <source>
        <dbReference type="ARBA" id="ARBA00022741"/>
    </source>
</evidence>
<keyword evidence="13" id="KW-0479">Metal-binding</keyword>
<dbReference type="PANTHER" id="PTHR42853:SF3">
    <property type="entry name" value="ACETYL-COENZYME A CARBOXYLASE CARBOXYL TRANSFERASE SUBUNIT ALPHA, CHLOROPLASTIC"/>
    <property type="match status" value="1"/>
</dbReference>
<evidence type="ECO:0000256" key="17">
    <source>
        <dbReference type="ARBA" id="ARBA00023160"/>
    </source>
</evidence>
<evidence type="ECO:0000256" key="2">
    <source>
        <dbReference type="ARBA" id="ARBA00004496"/>
    </source>
</evidence>
<comment type="function">
    <text evidence="18">Component of the acetyl coenzyme A carboxylase (ACC) complex. Biotin carboxylase (BC) catalyzes the carboxylation of biotin on its carrier protein (BCCP) and then the CO(2) group is transferred by the transcarboxylase to acetyl-CoA to form malonyl-CoA.</text>
</comment>
<evidence type="ECO:0000256" key="3">
    <source>
        <dbReference type="ARBA" id="ARBA00004956"/>
    </source>
</evidence>
<comment type="subunit">
    <text evidence="6">Acetyl-CoA carboxylase is a heterotetramer composed of biotin carboxyl carrier protein (AccB), biotin carboxylase (AccC) and two subunits of ACCase subunit beta/alpha.</text>
</comment>
<name>A0ABP7NHJ7_9MICO</name>
<evidence type="ECO:0000256" key="9">
    <source>
        <dbReference type="ARBA" id="ARBA00022490"/>
    </source>
</evidence>
<accession>A0ABP7NHJ7</accession>
<dbReference type="SUPFAM" id="SSF52096">
    <property type="entry name" value="ClpP/crotonase"/>
    <property type="match status" value="2"/>
</dbReference>
<comment type="caution">
    <text evidence="22">The sequence shown here is derived from an EMBL/GenBank/DDBJ whole genome shotgun (WGS) entry which is preliminary data.</text>
</comment>
<comment type="pathway">
    <text evidence="3">Lipid metabolism; malonyl-CoA biosynthesis; malonyl-CoA from acetyl-CoA: step 1/1.</text>
</comment>
<evidence type="ECO:0000256" key="4">
    <source>
        <dbReference type="ARBA" id="ARBA00006276"/>
    </source>
</evidence>
<dbReference type="Proteomes" id="UP001501591">
    <property type="component" value="Unassembled WGS sequence"/>
</dbReference>
<evidence type="ECO:0000256" key="10">
    <source>
        <dbReference type="ARBA" id="ARBA00022516"/>
    </source>
</evidence>
<keyword evidence="17" id="KW-0275">Fatty acid biosynthesis</keyword>
<proteinExistence type="inferred from homology"/>